<feature type="domain" description="TauD/TfdA-like" evidence="5">
    <location>
        <begin position="11"/>
        <end position="201"/>
    </location>
</feature>
<evidence type="ECO:0000313" key="6">
    <source>
        <dbReference type="EMBL" id="MBA8924600.1"/>
    </source>
</evidence>
<dbReference type="InterPro" id="IPR042098">
    <property type="entry name" value="TauD-like_sf"/>
</dbReference>
<evidence type="ECO:0000313" key="7">
    <source>
        <dbReference type="Proteomes" id="UP000517916"/>
    </source>
</evidence>
<comment type="cofactor">
    <cofactor evidence="1">
        <name>Fe(2+)</name>
        <dbReference type="ChEBI" id="CHEBI:29033"/>
    </cofactor>
</comment>
<dbReference type="Pfam" id="PF02668">
    <property type="entry name" value="TauD"/>
    <property type="match status" value="1"/>
</dbReference>
<evidence type="ECO:0000259" key="5">
    <source>
        <dbReference type="Pfam" id="PF02668"/>
    </source>
</evidence>
<evidence type="ECO:0000256" key="2">
    <source>
        <dbReference type="ARBA" id="ARBA00023002"/>
    </source>
</evidence>
<dbReference type="Proteomes" id="UP000517916">
    <property type="component" value="Unassembled WGS sequence"/>
</dbReference>
<organism evidence="6 7">
    <name type="scientific">Kutzneria viridogrisea</name>
    <dbReference type="NCBI Taxonomy" id="47990"/>
    <lineage>
        <taxon>Bacteria</taxon>
        <taxon>Bacillati</taxon>
        <taxon>Actinomycetota</taxon>
        <taxon>Actinomycetes</taxon>
        <taxon>Pseudonocardiales</taxon>
        <taxon>Pseudonocardiaceae</taxon>
        <taxon>Kutzneria</taxon>
    </lineage>
</organism>
<keyword evidence="6" id="KW-0223">Dioxygenase</keyword>
<reference evidence="6 7" key="1">
    <citation type="submission" date="2020-08" db="EMBL/GenBank/DDBJ databases">
        <title>Genomic Encyclopedia of Archaeal and Bacterial Type Strains, Phase II (KMG-II): from individual species to whole genera.</title>
        <authorList>
            <person name="Goeker M."/>
        </authorList>
    </citation>
    <scope>NUCLEOTIDE SEQUENCE [LARGE SCALE GENOMIC DNA]</scope>
    <source>
        <strain evidence="6 7">DSM 43850</strain>
    </source>
</reference>
<evidence type="ECO:0000256" key="3">
    <source>
        <dbReference type="ARBA" id="ARBA00023004"/>
    </source>
</evidence>
<dbReference type="PANTHER" id="PTHR10696">
    <property type="entry name" value="GAMMA-BUTYROBETAINE HYDROXYLASE-RELATED"/>
    <property type="match status" value="1"/>
</dbReference>
<proteinExistence type="predicted"/>
<name>A0ABR6BCS3_9PSEU</name>
<evidence type="ECO:0000256" key="1">
    <source>
        <dbReference type="ARBA" id="ARBA00001954"/>
    </source>
</evidence>
<dbReference type="GO" id="GO:0051213">
    <property type="term" value="F:dioxygenase activity"/>
    <property type="evidence" value="ECO:0007669"/>
    <property type="project" value="UniProtKB-KW"/>
</dbReference>
<gene>
    <name evidence="6" type="ORF">BC739_001797</name>
</gene>
<dbReference type="PANTHER" id="PTHR10696:SF56">
    <property type="entry name" value="TAUD_TFDA-LIKE DOMAIN-CONTAINING PROTEIN"/>
    <property type="match status" value="1"/>
</dbReference>
<dbReference type="SUPFAM" id="SSF51197">
    <property type="entry name" value="Clavaminate synthase-like"/>
    <property type="match status" value="1"/>
</dbReference>
<keyword evidence="2" id="KW-0560">Oxidoreductase</keyword>
<dbReference type="InterPro" id="IPR003819">
    <property type="entry name" value="TauD/TfdA-like"/>
</dbReference>
<sequence>MLREIGELIPQYHGTLTHEVTYRPGNEGRSYSQSVNTILAHTEAPGWDPSPAYLALFCHQQARCGGGHTDLLDVESLLPRLDPAQLALLTEAELDFPGTGPRPVRTPMLRTDPEGKRLLRFSFNLLTSGDYDPPLDSAPAEERLPLGAAGRELAHFVSDCFQENRTSILIPDDALLIWDNQRMLHARSSYVDQGRHLTRFWISDRRAA</sequence>
<dbReference type="InterPro" id="IPR050411">
    <property type="entry name" value="AlphaKG_dependent_hydroxylases"/>
</dbReference>
<dbReference type="EMBL" id="JACJID010000001">
    <property type="protein sequence ID" value="MBA8924600.1"/>
    <property type="molecule type" value="Genomic_DNA"/>
</dbReference>
<accession>A0ABR6BCS3</accession>
<dbReference type="Gene3D" id="3.60.130.10">
    <property type="entry name" value="Clavaminate synthase-like"/>
    <property type="match status" value="1"/>
</dbReference>
<keyword evidence="4" id="KW-0045">Antibiotic biosynthesis</keyword>
<comment type="caution">
    <text evidence="6">The sequence shown here is derived from an EMBL/GenBank/DDBJ whole genome shotgun (WGS) entry which is preliminary data.</text>
</comment>
<evidence type="ECO:0000256" key="4">
    <source>
        <dbReference type="ARBA" id="ARBA00023194"/>
    </source>
</evidence>
<keyword evidence="3" id="KW-0408">Iron</keyword>
<protein>
    <submittedName>
        <fullName evidence="6">Alpha-ketoglutarate-dependent taurine dioxygenase</fullName>
    </submittedName>
</protein>
<keyword evidence="7" id="KW-1185">Reference proteome</keyword>